<dbReference type="EMBL" id="CM055109">
    <property type="protein sequence ID" value="KAJ7523206.1"/>
    <property type="molecule type" value="Genomic_DNA"/>
</dbReference>
<protein>
    <submittedName>
        <fullName evidence="1">Uncharacterized protein</fullName>
    </submittedName>
</protein>
<reference evidence="2" key="1">
    <citation type="journal article" date="2024" name="Proc. Natl. Acad. Sci. U.S.A.">
        <title>Extraordinary preservation of gene collinearity over three hundred million years revealed in homosporous lycophytes.</title>
        <authorList>
            <person name="Li C."/>
            <person name="Wickell D."/>
            <person name="Kuo L.Y."/>
            <person name="Chen X."/>
            <person name="Nie B."/>
            <person name="Liao X."/>
            <person name="Peng D."/>
            <person name="Ji J."/>
            <person name="Jenkins J."/>
            <person name="Williams M."/>
            <person name="Shu S."/>
            <person name="Plott C."/>
            <person name="Barry K."/>
            <person name="Rajasekar S."/>
            <person name="Grimwood J."/>
            <person name="Han X."/>
            <person name="Sun S."/>
            <person name="Hou Z."/>
            <person name="He W."/>
            <person name="Dai G."/>
            <person name="Sun C."/>
            <person name="Schmutz J."/>
            <person name="Leebens-Mack J.H."/>
            <person name="Li F.W."/>
            <person name="Wang L."/>
        </authorList>
    </citation>
    <scope>NUCLEOTIDE SEQUENCE [LARGE SCALE GENOMIC DNA]</scope>
    <source>
        <strain evidence="2">cv. PW_Plant_1</strain>
    </source>
</reference>
<evidence type="ECO:0000313" key="1">
    <source>
        <dbReference type="EMBL" id="KAJ7523206.1"/>
    </source>
</evidence>
<organism evidence="1 2">
    <name type="scientific">Diphasiastrum complanatum</name>
    <name type="common">Issler's clubmoss</name>
    <name type="synonym">Lycopodium complanatum</name>
    <dbReference type="NCBI Taxonomy" id="34168"/>
    <lineage>
        <taxon>Eukaryota</taxon>
        <taxon>Viridiplantae</taxon>
        <taxon>Streptophyta</taxon>
        <taxon>Embryophyta</taxon>
        <taxon>Tracheophyta</taxon>
        <taxon>Lycopodiopsida</taxon>
        <taxon>Lycopodiales</taxon>
        <taxon>Lycopodiaceae</taxon>
        <taxon>Lycopodioideae</taxon>
        <taxon>Diphasiastrum</taxon>
    </lineage>
</organism>
<gene>
    <name evidence="1" type="ORF">O6H91_18G041400</name>
</gene>
<accession>A0ACC2B0A8</accession>
<sequence>MFYLLEAGSRYEESKVKVGNAYPYRYTWRQKKNSVRIKSMDVCHCECSFSMVSFGSNKLFHLRGKILSIEVNISLDMNSHLLQRLNIPILANDHWYMIRLGLGYKNPESRVTFARVFDKTQFSFNESV</sequence>
<name>A0ACC2B0A8_DIPCM</name>
<comment type="caution">
    <text evidence="1">The sequence shown here is derived from an EMBL/GenBank/DDBJ whole genome shotgun (WGS) entry which is preliminary data.</text>
</comment>
<dbReference type="Proteomes" id="UP001162992">
    <property type="component" value="Chromosome 18"/>
</dbReference>
<evidence type="ECO:0000313" key="2">
    <source>
        <dbReference type="Proteomes" id="UP001162992"/>
    </source>
</evidence>
<proteinExistence type="predicted"/>
<keyword evidence="2" id="KW-1185">Reference proteome</keyword>